<dbReference type="Proteomes" id="UP000274909">
    <property type="component" value="Unassembled WGS sequence"/>
</dbReference>
<name>A0A3S0XQB4_9MICO</name>
<dbReference type="GO" id="GO:0003677">
    <property type="term" value="F:DNA binding"/>
    <property type="evidence" value="ECO:0007669"/>
    <property type="project" value="UniProtKB-KW"/>
</dbReference>
<sequence>MGALPTGYRGGLSVAMFAQGHRRIGFLTLFFVRPQPCPAAIQNALARLLPWLASGVDPLRAAAAGALLVRGAFAGIAILPGRHGTDALPGLPGDTLLARDSEMLVVARAALVREQTYSSFLWPRGGRHAPEGHVRVTVLGCEDGLRSALTGMVVLSPAGHLGGLTPRELEVLGLVIDGRSNHDIAHVLVISPRTVAAHLEHILSKLRAGSRALAAVRAQRSGLYVPASPSPRG</sequence>
<dbReference type="RefSeq" id="WP_127046252.1">
    <property type="nucleotide sequence ID" value="NZ_RZGZ01000001.1"/>
</dbReference>
<dbReference type="PRINTS" id="PR00038">
    <property type="entry name" value="HTHLUXR"/>
</dbReference>
<keyword evidence="6" id="KW-1185">Reference proteome</keyword>
<evidence type="ECO:0000259" key="4">
    <source>
        <dbReference type="PROSITE" id="PS50043"/>
    </source>
</evidence>
<dbReference type="PANTHER" id="PTHR44688:SF16">
    <property type="entry name" value="DNA-BINDING TRANSCRIPTIONAL ACTIVATOR DEVR_DOSR"/>
    <property type="match status" value="1"/>
</dbReference>
<evidence type="ECO:0000313" key="6">
    <source>
        <dbReference type="Proteomes" id="UP000274909"/>
    </source>
</evidence>
<dbReference type="SMART" id="SM00421">
    <property type="entry name" value="HTH_LUXR"/>
    <property type="match status" value="1"/>
</dbReference>
<dbReference type="PROSITE" id="PS50043">
    <property type="entry name" value="HTH_LUXR_2"/>
    <property type="match status" value="1"/>
</dbReference>
<reference evidence="5 6" key="1">
    <citation type="submission" date="2018-12" db="EMBL/GenBank/DDBJ databases">
        <authorList>
            <person name="Li F."/>
        </authorList>
    </citation>
    <scope>NUCLEOTIDE SEQUENCE [LARGE SCALE GENOMIC DNA]</scope>
    <source>
        <strain evidence="5 6">EGI 6500705</strain>
    </source>
</reference>
<evidence type="ECO:0000256" key="3">
    <source>
        <dbReference type="ARBA" id="ARBA00023163"/>
    </source>
</evidence>
<evidence type="ECO:0000256" key="1">
    <source>
        <dbReference type="ARBA" id="ARBA00023015"/>
    </source>
</evidence>
<keyword evidence="1" id="KW-0805">Transcription regulation</keyword>
<dbReference type="Gene3D" id="1.10.10.10">
    <property type="entry name" value="Winged helix-like DNA-binding domain superfamily/Winged helix DNA-binding domain"/>
    <property type="match status" value="1"/>
</dbReference>
<dbReference type="PROSITE" id="PS00622">
    <property type="entry name" value="HTH_LUXR_1"/>
    <property type="match status" value="1"/>
</dbReference>
<keyword evidence="3" id="KW-0804">Transcription</keyword>
<organism evidence="5 6">
    <name type="scientific">Labedella endophytica</name>
    <dbReference type="NCBI Taxonomy" id="1523160"/>
    <lineage>
        <taxon>Bacteria</taxon>
        <taxon>Bacillati</taxon>
        <taxon>Actinomycetota</taxon>
        <taxon>Actinomycetes</taxon>
        <taxon>Micrococcales</taxon>
        <taxon>Microbacteriaceae</taxon>
        <taxon>Labedella</taxon>
    </lineage>
</organism>
<feature type="domain" description="HTH luxR-type" evidence="4">
    <location>
        <begin position="157"/>
        <end position="222"/>
    </location>
</feature>
<dbReference type="InterPro" id="IPR000792">
    <property type="entry name" value="Tscrpt_reg_LuxR_C"/>
</dbReference>
<gene>
    <name evidence="5" type="ORF">ELQ94_00885</name>
</gene>
<dbReference type="AlphaFoldDB" id="A0A3S0XQB4"/>
<dbReference type="CDD" id="cd06170">
    <property type="entry name" value="LuxR_C_like"/>
    <property type="match status" value="1"/>
</dbReference>
<dbReference type="Pfam" id="PF00196">
    <property type="entry name" value="GerE"/>
    <property type="match status" value="1"/>
</dbReference>
<proteinExistence type="predicted"/>
<dbReference type="InterPro" id="IPR016032">
    <property type="entry name" value="Sig_transdc_resp-reg_C-effctor"/>
</dbReference>
<keyword evidence="2" id="KW-0238">DNA-binding</keyword>
<protein>
    <submittedName>
        <fullName evidence="5">Response regulator transcription factor</fullName>
    </submittedName>
</protein>
<accession>A0A3S0XQB4</accession>
<dbReference type="GO" id="GO:0006355">
    <property type="term" value="P:regulation of DNA-templated transcription"/>
    <property type="evidence" value="ECO:0007669"/>
    <property type="project" value="InterPro"/>
</dbReference>
<evidence type="ECO:0000256" key="2">
    <source>
        <dbReference type="ARBA" id="ARBA00023125"/>
    </source>
</evidence>
<dbReference type="OrthoDB" id="3539648at2"/>
<dbReference type="EMBL" id="RZGZ01000001">
    <property type="protein sequence ID" value="RUR03145.1"/>
    <property type="molecule type" value="Genomic_DNA"/>
</dbReference>
<evidence type="ECO:0000313" key="5">
    <source>
        <dbReference type="EMBL" id="RUR03145.1"/>
    </source>
</evidence>
<dbReference type="SUPFAM" id="SSF46894">
    <property type="entry name" value="C-terminal effector domain of the bipartite response regulators"/>
    <property type="match status" value="1"/>
</dbReference>
<dbReference type="PANTHER" id="PTHR44688">
    <property type="entry name" value="DNA-BINDING TRANSCRIPTIONAL ACTIVATOR DEVR_DOSR"/>
    <property type="match status" value="1"/>
</dbReference>
<comment type="caution">
    <text evidence="5">The sequence shown here is derived from an EMBL/GenBank/DDBJ whole genome shotgun (WGS) entry which is preliminary data.</text>
</comment>
<dbReference type="InterPro" id="IPR036388">
    <property type="entry name" value="WH-like_DNA-bd_sf"/>
</dbReference>